<gene>
    <name evidence="6" type="ORF">Q6A48_03625</name>
</gene>
<feature type="domain" description="HTH lysR-type" evidence="5">
    <location>
        <begin position="1"/>
        <end position="59"/>
    </location>
</feature>
<dbReference type="InterPro" id="IPR036390">
    <property type="entry name" value="WH_DNA-bd_sf"/>
</dbReference>
<keyword evidence="7" id="KW-1185">Reference proteome</keyword>
<keyword evidence="3" id="KW-0238">DNA-binding</keyword>
<comment type="similarity">
    <text evidence="1">Belongs to the LysR transcriptional regulatory family.</text>
</comment>
<reference evidence="6 7" key="1">
    <citation type="submission" date="2023-07" db="EMBL/GenBank/DDBJ databases">
        <title>Identification of four novel Pseudomonas species associated with bacterial leaf spot of cucurbits.</title>
        <authorList>
            <person name="Fullem K.R."/>
        </authorList>
    </citation>
    <scope>NUCLEOTIDE SEQUENCE [LARGE SCALE GENOMIC DNA]</scope>
    <source>
        <strain evidence="6 7">K18</strain>
    </source>
</reference>
<keyword evidence="2" id="KW-0805">Transcription regulation</keyword>
<accession>A0ABT9BUV5</accession>
<dbReference type="CDD" id="cd08472">
    <property type="entry name" value="PBP2_CrgA_like_3"/>
    <property type="match status" value="1"/>
</dbReference>
<evidence type="ECO:0000256" key="3">
    <source>
        <dbReference type="ARBA" id="ARBA00023125"/>
    </source>
</evidence>
<sequence length="308" mass="34499">MDRLQAMQVFRRIVELGGFGKAADDLKLPRATVSLLIQQLEAHLGVQLLHRTTRQVRATLDGEAYYQRCGQLLDDLDDLESSLSVQRSQPRGLLRVDMPIAFGCAWIVPRLPAFYRRYPQLQLDIGFHDWQVHLQREGVDCAIRAGKIVDQGLVARPIVRLPQLTCASPGYLARAGVPQAPDDLANHQAIRFASGHGRFFPFEFEVAGQVHEMQLPGELTVNNADAYVAACEAGFGLIQVPRYHVQRQLAEGTLVQVLGEHPVPLWPISAVYPPHRQLSPRVRVFIDWVVELLQGVADEQGALMERIQ</sequence>
<evidence type="ECO:0000256" key="4">
    <source>
        <dbReference type="ARBA" id="ARBA00023163"/>
    </source>
</evidence>
<dbReference type="Pfam" id="PF00126">
    <property type="entry name" value="HTH_1"/>
    <property type="match status" value="1"/>
</dbReference>
<proteinExistence type="inferred from homology"/>
<comment type="caution">
    <text evidence="6">The sequence shown here is derived from an EMBL/GenBank/DDBJ whole genome shotgun (WGS) entry which is preliminary data.</text>
</comment>
<organism evidence="6 7">
    <name type="scientific">Pseudomonas citrulli</name>
    <dbReference type="NCBI Taxonomy" id="3064347"/>
    <lineage>
        <taxon>Bacteria</taxon>
        <taxon>Pseudomonadati</taxon>
        <taxon>Pseudomonadota</taxon>
        <taxon>Gammaproteobacteria</taxon>
        <taxon>Pseudomonadales</taxon>
        <taxon>Pseudomonadaceae</taxon>
        <taxon>Pseudomonas</taxon>
    </lineage>
</organism>
<dbReference type="RefSeq" id="WP_304552054.1">
    <property type="nucleotide sequence ID" value="NZ_JAUQOP010000003.1"/>
</dbReference>
<dbReference type="PANTHER" id="PTHR30537">
    <property type="entry name" value="HTH-TYPE TRANSCRIPTIONAL REGULATOR"/>
    <property type="match status" value="1"/>
</dbReference>
<dbReference type="Pfam" id="PF03466">
    <property type="entry name" value="LysR_substrate"/>
    <property type="match status" value="1"/>
</dbReference>
<dbReference type="InterPro" id="IPR000847">
    <property type="entry name" value="LysR_HTH_N"/>
</dbReference>
<dbReference type="Proteomes" id="UP001228019">
    <property type="component" value="Unassembled WGS sequence"/>
</dbReference>
<dbReference type="SUPFAM" id="SSF46785">
    <property type="entry name" value="Winged helix' DNA-binding domain"/>
    <property type="match status" value="1"/>
</dbReference>
<dbReference type="EMBL" id="JAUQOP010000003">
    <property type="protein sequence ID" value="MDO7895976.1"/>
    <property type="molecule type" value="Genomic_DNA"/>
</dbReference>
<dbReference type="SUPFAM" id="SSF53850">
    <property type="entry name" value="Periplasmic binding protein-like II"/>
    <property type="match status" value="1"/>
</dbReference>
<evidence type="ECO:0000313" key="6">
    <source>
        <dbReference type="EMBL" id="MDO7895976.1"/>
    </source>
</evidence>
<name>A0ABT9BUV5_9PSED</name>
<protein>
    <submittedName>
        <fullName evidence="6">LysR family transcriptional regulator</fullName>
    </submittedName>
</protein>
<dbReference type="PROSITE" id="PS50931">
    <property type="entry name" value="HTH_LYSR"/>
    <property type="match status" value="1"/>
</dbReference>
<dbReference type="InterPro" id="IPR005119">
    <property type="entry name" value="LysR_subst-bd"/>
</dbReference>
<evidence type="ECO:0000259" key="5">
    <source>
        <dbReference type="PROSITE" id="PS50931"/>
    </source>
</evidence>
<evidence type="ECO:0000313" key="7">
    <source>
        <dbReference type="Proteomes" id="UP001228019"/>
    </source>
</evidence>
<evidence type="ECO:0000256" key="1">
    <source>
        <dbReference type="ARBA" id="ARBA00009437"/>
    </source>
</evidence>
<dbReference type="Gene3D" id="1.10.10.10">
    <property type="entry name" value="Winged helix-like DNA-binding domain superfamily/Winged helix DNA-binding domain"/>
    <property type="match status" value="1"/>
</dbReference>
<evidence type="ECO:0000256" key="2">
    <source>
        <dbReference type="ARBA" id="ARBA00023015"/>
    </source>
</evidence>
<dbReference type="PANTHER" id="PTHR30537:SF72">
    <property type="entry name" value="LYSR FAMILY TRANSCRIPTIONAL REGULATOR"/>
    <property type="match status" value="1"/>
</dbReference>
<dbReference type="InterPro" id="IPR036388">
    <property type="entry name" value="WH-like_DNA-bd_sf"/>
</dbReference>
<dbReference type="Gene3D" id="3.40.190.290">
    <property type="match status" value="1"/>
</dbReference>
<keyword evidence="4" id="KW-0804">Transcription</keyword>
<dbReference type="InterPro" id="IPR058163">
    <property type="entry name" value="LysR-type_TF_proteobact-type"/>
</dbReference>